<dbReference type="EMBL" id="JHEG04000001">
    <property type="protein sequence ID" value="KAF3889962.1"/>
    <property type="molecule type" value="Genomic_DNA"/>
</dbReference>
<dbReference type="InterPro" id="IPR005467">
    <property type="entry name" value="His_kinase_dom"/>
</dbReference>
<dbReference type="InterPro" id="IPR003661">
    <property type="entry name" value="HisK_dim/P_dom"/>
</dbReference>
<evidence type="ECO:0000256" key="6">
    <source>
        <dbReference type="ARBA" id="ARBA00022553"/>
    </source>
</evidence>
<evidence type="ECO:0000313" key="15">
    <source>
        <dbReference type="EMBL" id="KAF3889962.1"/>
    </source>
</evidence>
<dbReference type="InterPro" id="IPR003594">
    <property type="entry name" value="HATPase_dom"/>
</dbReference>
<evidence type="ECO:0000256" key="8">
    <source>
        <dbReference type="ARBA" id="ARBA00022741"/>
    </source>
</evidence>
<keyword evidence="9 15" id="KW-0418">Kinase</keyword>
<evidence type="ECO:0000256" key="5">
    <source>
        <dbReference type="ARBA" id="ARBA00022475"/>
    </source>
</evidence>
<dbReference type="SMART" id="SM00065">
    <property type="entry name" value="GAF"/>
    <property type="match status" value="1"/>
</dbReference>
<dbReference type="SUPFAM" id="SSF55874">
    <property type="entry name" value="ATPase domain of HSP90 chaperone/DNA topoisomerase II/histidine kinase"/>
    <property type="match status" value="1"/>
</dbReference>
<sequence>MSSSSDLSFSRTLRNSTFARLGELLLQMAQSVGRPSLVLTESVLVMVNLPLEWQAQRFTVLVSQQFSALLIGTHLQDVGDKENLANASLSASQPLSSTASSLSYPNDVFLNCYLTFDLSEIVSFLSNLKGLFDQNSQTYQTLEDSCQIPITNDATLQSKFTFLLLKELLPEPNQSETEFPVNYPYVSVCQPVEKALQKQIAQEKLLNQVTTQIRKSLDLPVIMSTAVAQVREFLELDRLVIYKFKHSIAKNQEFTITNQQDSPLSLPNYAPFLTPHSLEQDLQDKAGYVVYEIRAHDAIPSVLHYTENNCLTQTEQCWEKYKQGYTLSVDDVEKVYALEECLLNFLRDTKVRAKLASPIIFEEKLWGLLIAHQCDSPRAWTESEKILLTSVAEQLAIAIHQSELMRSLTKEKQNLEERVIERTVALHDALVAAEAASRLRSEFLATISHELLTPLTYVIGMSSTLLRWSFGELTKRQRDYLQTIHDSGEHLLEMINDILELSQIEAGKAVLNITSFSLSDAAESTINGLKEKATIKRVNLKLDLQINAECDRFTADARRIQQILWNLLTNAVKFTHEGGNVTLRLWVEDENAVFQVEDTGIGIPEDQLSLLFEKFHQLDTPYRRRYGGTGLGLALTKQLVELHRGRIEVESTVGVGSIFTVWIPPVVSG</sequence>
<feature type="domain" description="Phytochrome chromophore attachment site" evidence="13">
    <location>
        <begin position="218"/>
        <end position="394"/>
    </location>
</feature>
<keyword evidence="8" id="KW-0547">Nucleotide-binding</keyword>
<dbReference type="Gene3D" id="3.30.565.10">
    <property type="entry name" value="Histidine kinase-like ATPase, C-terminal domain"/>
    <property type="match status" value="1"/>
</dbReference>
<keyword evidence="6" id="KW-0597">Phosphoprotein</keyword>
<keyword evidence="7" id="KW-0808">Transferase</keyword>
<feature type="domain" description="Histidine kinase" evidence="14">
    <location>
        <begin position="446"/>
        <end position="667"/>
    </location>
</feature>
<evidence type="ECO:0000256" key="2">
    <source>
        <dbReference type="ARBA" id="ARBA00004236"/>
    </source>
</evidence>
<keyword evidence="16" id="KW-1185">Reference proteome</keyword>
<dbReference type="GO" id="GO:0005886">
    <property type="term" value="C:plasma membrane"/>
    <property type="evidence" value="ECO:0007669"/>
    <property type="project" value="UniProtKB-SubCell"/>
</dbReference>
<dbReference type="InterPro" id="IPR029016">
    <property type="entry name" value="GAF-like_dom_sf"/>
</dbReference>
<organism evidence="15 16">
    <name type="scientific">Tolypothrix bouteillei VB521301</name>
    <dbReference type="NCBI Taxonomy" id="1479485"/>
    <lineage>
        <taxon>Bacteria</taxon>
        <taxon>Bacillati</taxon>
        <taxon>Cyanobacteriota</taxon>
        <taxon>Cyanophyceae</taxon>
        <taxon>Nostocales</taxon>
        <taxon>Tolypothrichaceae</taxon>
        <taxon>Tolypothrix</taxon>
    </lineage>
</organism>
<dbReference type="InterPro" id="IPR003018">
    <property type="entry name" value="GAF"/>
</dbReference>
<dbReference type="PRINTS" id="PR00344">
    <property type="entry name" value="BCTRLSENSOR"/>
</dbReference>
<dbReference type="Proteomes" id="UP000029738">
    <property type="component" value="Unassembled WGS sequence"/>
</dbReference>
<comment type="similarity">
    <text evidence="3">In the N-terminal section; belongs to the phytochrome family.</text>
</comment>
<dbReference type="InterPro" id="IPR016132">
    <property type="entry name" value="Phyto_chromo_attachment"/>
</dbReference>
<comment type="subcellular location">
    <subcellularLocation>
        <location evidence="2">Cell membrane</location>
    </subcellularLocation>
</comment>
<reference evidence="15" key="1">
    <citation type="journal article" date="2015" name="Genome Announc.">
        <title>Draft Genome Sequence of Tolypothrix boutellei Strain VB521301.</title>
        <authorList>
            <person name="Chandrababunaidu M.M."/>
            <person name="Singh D."/>
            <person name="Sen D."/>
            <person name="Bhan S."/>
            <person name="Das S."/>
            <person name="Gupta A."/>
            <person name="Adhikary S.P."/>
            <person name="Tripathy S."/>
        </authorList>
    </citation>
    <scope>NUCLEOTIDE SEQUENCE</scope>
    <source>
        <strain evidence="15">VB521301</strain>
    </source>
</reference>
<evidence type="ECO:0000256" key="4">
    <source>
        <dbReference type="ARBA" id="ARBA00012438"/>
    </source>
</evidence>
<accession>A0A8S9TEA8</accession>
<dbReference type="InterPro" id="IPR036097">
    <property type="entry name" value="HisK_dim/P_sf"/>
</dbReference>
<dbReference type="FunFam" id="3.30.565.10:FF:000023">
    <property type="entry name" value="PAS domain-containing sensor histidine kinase"/>
    <property type="match status" value="1"/>
</dbReference>
<dbReference type="CDD" id="cd00082">
    <property type="entry name" value="HisKA"/>
    <property type="match status" value="1"/>
</dbReference>
<keyword evidence="12" id="KW-0472">Membrane</keyword>
<evidence type="ECO:0000259" key="14">
    <source>
        <dbReference type="PROSITE" id="PS50109"/>
    </source>
</evidence>
<dbReference type="CDD" id="cd16922">
    <property type="entry name" value="HATPase_EvgS-ArcB-TorS-like"/>
    <property type="match status" value="1"/>
</dbReference>
<keyword evidence="5" id="KW-1003">Cell membrane</keyword>
<comment type="catalytic activity">
    <reaction evidence="1">
        <text>ATP + protein L-histidine = ADP + protein N-phospho-L-histidine.</text>
        <dbReference type="EC" id="2.7.13.3"/>
    </reaction>
</comment>
<dbReference type="SMART" id="SM00387">
    <property type="entry name" value="HATPase_c"/>
    <property type="match status" value="1"/>
</dbReference>
<dbReference type="Pfam" id="PF01590">
    <property type="entry name" value="GAF"/>
    <property type="match status" value="1"/>
</dbReference>
<dbReference type="Gene3D" id="1.10.287.130">
    <property type="match status" value="1"/>
</dbReference>
<dbReference type="GO" id="GO:0009927">
    <property type="term" value="F:histidine phosphotransfer kinase activity"/>
    <property type="evidence" value="ECO:0007669"/>
    <property type="project" value="TreeGrafter"/>
</dbReference>
<name>A0A8S9TEA8_9CYAN</name>
<protein>
    <recommendedName>
        <fullName evidence="4">histidine kinase</fullName>
        <ecNumber evidence="4">2.7.13.3</ecNumber>
    </recommendedName>
</protein>
<evidence type="ECO:0000259" key="13">
    <source>
        <dbReference type="PROSITE" id="PS50046"/>
    </source>
</evidence>
<reference evidence="15" key="2">
    <citation type="submission" date="2019-11" db="EMBL/GenBank/DDBJ databases">
        <title>Improved Assembly of Tolypothrix boutellei genome.</title>
        <authorList>
            <person name="Sarangi A.N."/>
            <person name="Mukherjee M."/>
            <person name="Ghosh S."/>
            <person name="Singh D."/>
            <person name="Das A."/>
            <person name="Kant S."/>
            <person name="Prusty A."/>
            <person name="Tripathy S."/>
        </authorList>
    </citation>
    <scope>NUCLEOTIDE SEQUENCE</scope>
    <source>
        <strain evidence="15">VB521301</strain>
    </source>
</reference>
<proteinExistence type="inferred from homology"/>
<evidence type="ECO:0000256" key="7">
    <source>
        <dbReference type="ARBA" id="ARBA00022679"/>
    </source>
</evidence>
<dbReference type="RefSeq" id="WP_038089293.1">
    <property type="nucleotide sequence ID" value="NZ_JHEG04000001.1"/>
</dbReference>
<keyword evidence="11" id="KW-0902">Two-component regulatory system</keyword>
<dbReference type="InterPro" id="IPR036890">
    <property type="entry name" value="HATPase_C_sf"/>
</dbReference>
<evidence type="ECO:0000256" key="9">
    <source>
        <dbReference type="ARBA" id="ARBA00022777"/>
    </source>
</evidence>
<dbReference type="Pfam" id="PF00512">
    <property type="entry name" value="HisKA"/>
    <property type="match status" value="1"/>
</dbReference>
<dbReference type="SMART" id="SM00388">
    <property type="entry name" value="HisKA"/>
    <property type="match status" value="1"/>
</dbReference>
<evidence type="ECO:0000256" key="11">
    <source>
        <dbReference type="ARBA" id="ARBA00023012"/>
    </source>
</evidence>
<evidence type="ECO:0000256" key="3">
    <source>
        <dbReference type="ARBA" id="ARBA00006402"/>
    </source>
</evidence>
<dbReference type="PANTHER" id="PTHR43047">
    <property type="entry name" value="TWO-COMPONENT HISTIDINE PROTEIN KINASE"/>
    <property type="match status" value="1"/>
</dbReference>
<evidence type="ECO:0000313" key="16">
    <source>
        <dbReference type="Proteomes" id="UP000029738"/>
    </source>
</evidence>
<dbReference type="GO" id="GO:0000155">
    <property type="term" value="F:phosphorelay sensor kinase activity"/>
    <property type="evidence" value="ECO:0007669"/>
    <property type="project" value="InterPro"/>
</dbReference>
<keyword evidence="10" id="KW-0067">ATP-binding</keyword>
<comment type="caution">
    <text evidence="15">The sequence shown here is derived from an EMBL/GenBank/DDBJ whole genome shotgun (WGS) entry which is preliminary data.</text>
</comment>
<evidence type="ECO:0000256" key="10">
    <source>
        <dbReference type="ARBA" id="ARBA00022840"/>
    </source>
</evidence>
<dbReference type="GO" id="GO:0005524">
    <property type="term" value="F:ATP binding"/>
    <property type="evidence" value="ECO:0007669"/>
    <property type="project" value="UniProtKB-KW"/>
</dbReference>
<dbReference type="Gene3D" id="3.30.450.40">
    <property type="match status" value="1"/>
</dbReference>
<dbReference type="PROSITE" id="PS50046">
    <property type="entry name" value="PHYTOCHROME_2"/>
    <property type="match status" value="1"/>
</dbReference>
<gene>
    <name evidence="15" type="ORF">DA73_0400034225</name>
</gene>
<dbReference type="AlphaFoldDB" id="A0A8S9TEA8"/>
<dbReference type="PANTHER" id="PTHR43047:SF63">
    <property type="entry name" value="HISTIDINE KINASE"/>
    <property type="match status" value="1"/>
</dbReference>
<dbReference type="PROSITE" id="PS50109">
    <property type="entry name" value="HIS_KIN"/>
    <property type="match status" value="1"/>
</dbReference>
<dbReference type="SUPFAM" id="SSF55781">
    <property type="entry name" value="GAF domain-like"/>
    <property type="match status" value="1"/>
</dbReference>
<evidence type="ECO:0000256" key="12">
    <source>
        <dbReference type="ARBA" id="ARBA00023136"/>
    </source>
</evidence>
<evidence type="ECO:0000256" key="1">
    <source>
        <dbReference type="ARBA" id="ARBA00000085"/>
    </source>
</evidence>
<dbReference type="SUPFAM" id="SSF47384">
    <property type="entry name" value="Homodimeric domain of signal transducing histidine kinase"/>
    <property type="match status" value="1"/>
</dbReference>
<dbReference type="InterPro" id="IPR004358">
    <property type="entry name" value="Sig_transdc_His_kin-like_C"/>
</dbReference>
<dbReference type="Pfam" id="PF02518">
    <property type="entry name" value="HATPase_c"/>
    <property type="match status" value="1"/>
</dbReference>
<dbReference type="EC" id="2.7.13.3" evidence="4"/>